<gene>
    <name evidence="2" type="ORF">D8M05_11605</name>
</gene>
<accession>A0A494YXQ5</accession>
<comment type="caution">
    <text evidence="2">The sequence shown here is derived from an EMBL/GenBank/DDBJ whole genome shotgun (WGS) entry which is preliminary data.</text>
</comment>
<dbReference type="Proteomes" id="UP000281813">
    <property type="component" value="Unassembled WGS sequence"/>
</dbReference>
<evidence type="ECO:0000256" key="1">
    <source>
        <dbReference type="SAM" id="Coils"/>
    </source>
</evidence>
<feature type="coiled-coil region" evidence="1">
    <location>
        <begin position="116"/>
        <end position="183"/>
    </location>
</feature>
<organism evidence="2 3">
    <name type="scientific">Oceanobacillus bengalensis</name>
    <dbReference type="NCBI Taxonomy" id="1435466"/>
    <lineage>
        <taxon>Bacteria</taxon>
        <taxon>Bacillati</taxon>
        <taxon>Bacillota</taxon>
        <taxon>Bacilli</taxon>
        <taxon>Bacillales</taxon>
        <taxon>Bacillaceae</taxon>
        <taxon>Oceanobacillus</taxon>
    </lineage>
</organism>
<dbReference type="GO" id="GO:0006355">
    <property type="term" value="P:regulation of DNA-templated transcription"/>
    <property type="evidence" value="ECO:0007669"/>
    <property type="project" value="InterPro"/>
</dbReference>
<proteinExistence type="predicted"/>
<reference evidence="2 3" key="1">
    <citation type="journal article" date="2015" name="Antonie Van Leeuwenhoek">
        <title>Oceanobacillus bengalensis sp. nov., a bacterium isolated from seawater of the Bay of Bengal.</title>
        <authorList>
            <person name="Yongchang O."/>
            <person name="Xiang W."/>
            <person name="Wang G."/>
        </authorList>
    </citation>
    <scope>NUCLEOTIDE SEQUENCE [LARGE SCALE GENOMIC DNA]</scope>
    <source>
        <strain evidence="2 3">MCCC 1K00260</strain>
    </source>
</reference>
<dbReference type="RefSeq" id="WP_121131947.1">
    <property type="nucleotide sequence ID" value="NZ_JBHUFK010000037.1"/>
</dbReference>
<keyword evidence="3" id="KW-1185">Reference proteome</keyword>
<dbReference type="EMBL" id="RBZO01000017">
    <property type="protein sequence ID" value="RKQ14903.1"/>
    <property type="molecule type" value="Genomic_DNA"/>
</dbReference>
<dbReference type="InterPro" id="IPR009061">
    <property type="entry name" value="DNA-bd_dom_put_sf"/>
</dbReference>
<sequence>MEGNKEINEKAYTTSEIAAMLDMGVTTVRKYAQHLEKAGYEFFKTKHNARLFVEQDITALTYMKDLRNKTNITVDQVTKVVIDKIGISSSEQILPADATSLPVYQENAGRHQNKHHEELKELIYRQNNLIEELIQRLDKHQESINERLNERDKSLMRTINERLEAQKQIAATLEDNKEKEQRTVFQKLFKKV</sequence>
<keyword evidence="1" id="KW-0175">Coiled coil</keyword>
<dbReference type="OrthoDB" id="9429461at2"/>
<dbReference type="SUPFAM" id="SSF46955">
    <property type="entry name" value="Putative DNA-binding domain"/>
    <property type="match status" value="1"/>
</dbReference>
<name>A0A494YXQ5_9BACI</name>
<evidence type="ECO:0000313" key="3">
    <source>
        <dbReference type="Proteomes" id="UP000281813"/>
    </source>
</evidence>
<dbReference type="AlphaFoldDB" id="A0A494YXQ5"/>
<evidence type="ECO:0000313" key="2">
    <source>
        <dbReference type="EMBL" id="RKQ14903.1"/>
    </source>
</evidence>
<dbReference type="GO" id="GO:0003677">
    <property type="term" value="F:DNA binding"/>
    <property type="evidence" value="ECO:0007669"/>
    <property type="project" value="InterPro"/>
</dbReference>
<protein>
    <submittedName>
        <fullName evidence="2">Uncharacterized protein</fullName>
    </submittedName>
</protein>
<dbReference type="Gene3D" id="1.10.1660.10">
    <property type="match status" value="1"/>
</dbReference>